<feature type="domain" description="Carboxymuconolactone decarboxylase-like" evidence="1">
    <location>
        <begin position="25"/>
        <end position="102"/>
    </location>
</feature>
<dbReference type="InterPro" id="IPR003779">
    <property type="entry name" value="CMD-like"/>
</dbReference>
<gene>
    <name evidence="2" type="ORF">MJA45_07455</name>
</gene>
<dbReference type="SUPFAM" id="SSF69118">
    <property type="entry name" value="AhpD-like"/>
    <property type="match status" value="1"/>
</dbReference>
<dbReference type="RefSeq" id="WP_315606637.1">
    <property type="nucleotide sequence ID" value="NZ_CP130318.1"/>
</dbReference>
<dbReference type="NCBIfam" id="TIGR00778">
    <property type="entry name" value="ahpD_dom"/>
    <property type="match status" value="1"/>
</dbReference>
<evidence type="ECO:0000313" key="2">
    <source>
        <dbReference type="EMBL" id="WNQ12858.1"/>
    </source>
</evidence>
<reference evidence="2 3" key="1">
    <citation type="submission" date="2022-02" db="EMBL/GenBank/DDBJ databases">
        <title>Paenibacillus sp. MBLB1776 Whole Genome Shotgun Sequencing.</title>
        <authorList>
            <person name="Hwang C.Y."/>
            <person name="Cho E.-S."/>
            <person name="Seo M.-J."/>
        </authorList>
    </citation>
    <scope>NUCLEOTIDE SEQUENCE [LARGE SCALE GENOMIC DNA]</scope>
    <source>
        <strain evidence="2 3">MBLB1776</strain>
    </source>
</reference>
<proteinExistence type="predicted"/>
<organism evidence="2 3">
    <name type="scientific">Paenibacillus aurantius</name>
    <dbReference type="NCBI Taxonomy" id="2918900"/>
    <lineage>
        <taxon>Bacteria</taxon>
        <taxon>Bacillati</taxon>
        <taxon>Bacillota</taxon>
        <taxon>Bacilli</taxon>
        <taxon>Bacillales</taxon>
        <taxon>Paenibacillaceae</taxon>
        <taxon>Paenibacillus</taxon>
    </lineage>
</organism>
<dbReference type="GO" id="GO:0051920">
    <property type="term" value="F:peroxiredoxin activity"/>
    <property type="evidence" value="ECO:0007669"/>
    <property type="project" value="InterPro"/>
</dbReference>
<dbReference type="EMBL" id="CP130318">
    <property type="protein sequence ID" value="WNQ12858.1"/>
    <property type="molecule type" value="Genomic_DNA"/>
</dbReference>
<accession>A0AA96LH29</accession>
<dbReference type="AlphaFoldDB" id="A0AA96LH29"/>
<protein>
    <submittedName>
        <fullName evidence="2">Carboxymuconolactone decarboxylase family protein</fullName>
    </submittedName>
</protein>
<evidence type="ECO:0000313" key="3">
    <source>
        <dbReference type="Proteomes" id="UP001305702"/>
    </source>
</evidence>
<name>A0AA96LH29_9BACL</name>
<dbReference type="InterPro" id="IPR029032">
    <property type="entry name" value="AhpD-like"/>
</dbReference>
<evidence type="ECO:0000259" key="1">
    <source>
        <dbReference type="Pfam" id="PF02627"/>
    </source>
</evidence>
<dbReference type="Gene3D" id="1.20.1290.10">
    <property type="entry name" value="AhpD-like"/>
    <property type="match status" value="1"/>
</dbReference>
<dbReference type="KEGG" id="paun:MJA45_07455"/>
<keyword evidence="3" id="KW-1185">Reference proteome</keyword>
<sequence length="120" mass="12488">MPNNLTEEKVGAYKIGVGHLQEHAPGMVEAYNRFTGECFAEGAVDAKTKQLIALGISLFANNEVCTLVHVNEALQEGASSEEIMETVAVAAAVGGGHAMSQGVTRVQQALSSAESTSSSH</sequence>
<dbReference type="PANTHER" id="PTHR33930:SF2">
    <property type="entry name" value="BLR3452 PROTEIN"/>
    <property type="match status" value="1"/>
</dbReference>
<dbReference type="Proteomes" id="UP001305702">
    <property type="component" value="Chromosome"/>
</dbReference>
<dbReference type="InterPro" id="IPR004675">
    <property type="entry name" value="AhpD_core"/>
</dbReference>
<dbReference type="Pfam" id="PF02627">
    <property type="entry name" value="CMD"/>
    <property type="match status" value="1"/>
</dbReference>
<dbReference type="PANTHER" id="PTHR33930">
    <property type="entry name" value="ALKYL HYDROPEROXIDE REDUCTASE AHPD"/>
    <property type="match status" value="1"/>
</dbReference>